<name>A0A142JFL5_9BURK</name>
<evidence type="ECO:0000313" key="2">
    <source>
        <dbReference type="EMBL" id="AMR76877.1"/>
    </source>
</evidence>
<proteinExistence type="predicted"/>
<dbReference type="InterPro" id="IPR052537">
    <property type="entry name" value="Extradiol_RC_dioxygenase"/>
</dbReference>
<evidence type="ECO:0000259" key="1">
    <source>
        <dbReference type="PROSITE" id="PS51819"/>
    </source>
</evidence>
<dbReference type="Proteomes" id="UP000075238">
    <property type="component" value="Chromosome 1"/>
</dbReference>
<dbReference type="PROSITE" id="PS51819">
    <property type="entry name" value="VOC"/>
    <property type="match status" value="2"/>
</dbReference>
<dbReference type="PANTHER" id="PTHR36110:SF4">
    <property type="entry name" value="RING-CLEAVING DIOXYGENASE MHQA-RELATED"/>
    <property type="match status" value="1"/>
</dbReference>
<dbReference type="SUPFAM" id="SSF54593">
    <property type="entry name" value="Glyoxalase/Bleomycin resistance protein/Dihydroxybiphenyl dioxygenase"/>
    <property type="match status" value="1"/>
</dbReference>
<feature type="domain" description="VOC" evidence="1">
    <location>
        <begin position="157"/>
        <end position="279"/>
    </location>
</feature>
<dbReference type="Gene3D" id="3.10.180.10">
    <property type="entry name" value="2,3-Dihydroxybiphenyl 1,2-Dioxygenase, domain 1"/>
    <property type="match status" value="2"/>
</dbReference>
<gene>
    <name evidence="2" type="ORF">A2G96_03475</name>
</gene>
<dbReference type="RefSeq" id="WP_062796794.1">
    <property type="nucleotide sequence ID" value="NZ_CP014844.1"/>
</dbReference>
<protein>
    <submittedName>
        <fullName evidence="2">Glyoxalase</fullName>
    </submittedName>
</protein>
<organism evidence="2 3">
    <name type="scientific">Cupriavidus nantongensis</name>
    <dbReference type="NCBI Taxonomy" id="1796606"/>
    <lineage>
        <taxon>Bacteria</taxon>
        <taxon>Pseudomonadati</taxon>
        <taxon>Pseudomonadota</taxon>
        <taxon>Betaproteobacteria</taxon>
        <taxon>Burkholderiales</taxon>
        <taxon>Burkholderiaceae</taxon>
        <taxon>Cupriavidus</taxon>
    </lineage>
</organism>
<dbReference type="PANTHER" id="PTHR36110">
    <property type="entry name" value="RING-CLEAVING DIOXYGENASE MHQE-RELATED"/>
    <property type="match status" value="1"/>
</dbReference>
<reference evidence="2 3" key="1">
    <citation type="submission" date="2016-03" db="EMBL/GenBank/DDBJ databases">
        <title>Complete genome sequence of a novel chlorpyrifos degrading bacterium, Cupriavidus nantongensis sp. X1.</title>
        <authorList>
            <person name="Fang L."/>
        </authorList>
    </citation>
    <scope>NUCLEOTIDE SEQUENCE [LARGE SCALE GENOMIC DNA]</scope>
    <source>
        <strain evidence="2 3">X1</strain>
    </source>
</reference>
<dbReference type="AlphaFoldDB" id="A0A142JFL5"/>
<dbReference type="InterPro" id="IPR037523">
    <property type="entry name" value="VOC_core"/>
</dbReference>
<feature type="domain" description="VOC" evidence="1">
    <location>
        <begin position="10"/>
        <end position="136"/>
    </location>
</feature>
<dbReference type="OrthoDB" id="9795618at2"/>
<dbReference type="STRING" id="1796606.A2G96_03475"/>
<sequence>MTAADRAIQRHHHITLSVGTAQQDYDFHTRVLSLKSVKKTLIYDGGTPFYHLYYGNDLGEESTLITCFPVAHFGRKGQRGTGQIGSLALSVPVSAIPFWHRRLADHGFDVRRTERFGEVVLAFAHPCGVEYELIGIADDARTPYSNGEVPAEFAIRGLHTIAVNVREMESSQQFMQEGWSGREVGRDGKYLRYAFGDGASGKLVDFALEPDLPQASWTYGEGTVHHCAFQVEDRVVQDMVKARLEGLGLTDTSERKDRGYFESIYVRTPSGAMFEATVSKPQAFLVDEPYESLGSTLQIAPQFESQRATILQSLESLHY</sequence>
<evidence type="ECO:0000313" key="3">
    <source>
        <dbReference type="Proteomes" id="UP000075238"/>
    </source>
</evidence>
<accession>A0A142JFL5</accession>
<dbReference type="KEGG" id="cnan:A2G96_03475"/>
<dbReference type="EMBL" id="CP014844">
    <property type="protein sequence ID" value="AMR76877.1"/>
    <property type="molecule type" value="Genomic_DNA"/>
</dbReference>
<dbReference type="InterPro" id="IPR029068">
    <property type="entry name" value="Glyas_Bleomycin-R_OHBP_Dase"/>
</dbReference>
<keyword evidence="3" id="KW-1185">Reference proteome</keyword>